<dbReference type="EMBL" id="BK016063">
    <property type="protein sequence ID" value="DAF92276.1"/>
    <property type="molecule type" value="Genomic_DNA"/>
</dbReference>
<reference evidence="1" key="1">
    <citation type="journal article" date="2021" name="Proc. Natl. Acad. Sci. U.S.A.">
        <title>A Catalog of Tens of Thousands of Viruses from Human Metagenomes Reveals Hidden Associations with Chronic Diseases.</title>
        <authorList>
            <person name="Tisza M.J."/>
            <person name="Buck C.B."/>
        </authorList>
    </citation>
    <scope>NUCLEOTIDE SEQUENCE</scope>
    <source>
        <strain evidence="1">CtgN495</strain>
    </source>
</reference>
<protein>
    <submittedName>
        <fullName evidence="1">Uncharacterized protein</fullName>
    </submittedName>
</protein>
<evidence type="ECO:0000313" key="1">
    <source>
        <dbReference type="EMBL" id="DAF92276.1"/>
    </source>
</evidence>
<name>A0A8S5UCW5_9CAUD</name>
<proteinExistence type="predicted"/>
<sequence length="156" mass="17935">MKIFAFADAKDNIKNKLKDKSDELVYHLVKIFIFPNCGITSHWCKEVYGFIHSVPKMKNKNKFPKKEFIFDNTFGVWGDTVESCIITAIKDYPNLVPMFNKENGLGVCEAAVRKYFNWLSEELSNIGRVASSDVYKKIDSLIEEVIQELDNNTPTL</sequence>
<organism evidence="1">
    <name type="scientific">Siphoviridae sp. ctgN495</name>
    <dbReference type="NCBI Taxonomy" id="2825608"/>
    <lineage>
        <taxon>Viruses</taxon>
        <taxon>Duplodnaviria</taxon>
        <taxon>Heunggongvirae</taxon>
        <taxon>Uroviricota</taxon>
        <taxon>Caudoviricetes</taxon>
    </lineage>
</organism>
<accession>A0A8S5UCW5</accession>